<proteinExistence type="predicted"/>
<dbReference type="Gene3D" id="1.50.10.20">
    <property type="match status" value="1"/>
</dbReference>
<organism evidence="1">
    <name type="scientific">Longilinea arvoryzae</name>
    <dbReference type="NCBI Taxonomy" id="360412"/>
    <lineage>
        <taxon>Bacteria</taxon>
        <taxon>Bacillati</taxon>
        <taxon>Chloroflexota</taxon>
        <taxon>Anaerolineae</taxon>
        <taxon>Anaerolineales</taxon>
        <taxon>Anaerolineaceae</taxon>
        <taxon>Longilinea</taxon>
    </lineage>
</organism>
<dbReference type="RefSeq" id="WP_075071951.1">
    <property type="nucleotide sequence ID" value="NZ_DF967972.1"/>
</dbReference>
<dbReference type="AlphaFoldDB" id="A0A0S7BBQ2"/>
<sequence length="339" mass="37843">MPWQDQLKGDAIAWLLEYPSPDVRYRALRDLLDRPADDPQLAAAYQAASGGGPIAAVLDEMQPQGYWARPGPGYNPKYRATVWALTLLAQLGASVEMDARIRQACQYLFEHAFTPLGQFSSNGSPSGTIDCLQGNLCWALTALGIDDPRLDQAYEWMARTVTGEGLAPVGERSNPMRFYTYKHGPLFTCSANNYQPCAWGAAKGMLAFSVLPASQRTPLIDRAIHAGVEFLFSVDLMKATYPTRLGDDKPNRDWWKFGFPVFYITDLLQIGEALANLGYAADPRMAGLLDFIRQKQDADGRWPLEFDYSGKTWCEFGEKKQANPWVTLRALRVLKKSEV</sequence>
<keyword evidence="2" id="KW-1185">Reference proteome</keyword>
<dbReference type="Proteomes" id="UP000055060">
    <property type="component" value="Unassembled WGS sequence"/>
</dbReference>
<keyword evidence="1" id="KW-0808">Transferase</keyword>
<accession>A0A0S7BBQ2</accession>
<dbReference type="InterPro" id="IPR008930">
    <property type="entry name" value="Terpenoid_cyclase/PrenylTrfase"/>
</dbReference>
<dbReference type="STRING" id="360412.LARV_00273"/>
<dbReference type="OrthoDB" id="370326at2"/>
<protein>
    <submittedName>
        <fullName evidence="1">Prenyltransferase-like</fullName>
    </submittedName>
</protein>
<evidence type="ECO:0000313" key="2">
    <source>
        <dbReference type="Proteomes" id="UP000055060"/>
    </source>
</evidence>
<dbReference type="EMBL" id="DF967972">
    <property type="protein sequence ID" value="GAP12537.1"/>
    <property type="molecule type" value="Genomic_DNA"/>
</dbReference>
<reference evidence="1" key="1">
    <citation type="submission" date="2015-07" db="EMBL/GenBank/DDBJ databases">
        <title>Draft Genome Sequences of Anaerolinea thermolimosa IMO-1, Bellilinea caldifistulae GOMI-1, Leptolinea tardivitalis YMTK-2, Levilinea saccharolytica KIBI-1,Longilinea arvoryzae KOME-1, Previously Described as Members of the Anaerolineaceae (Chloroflexi).</title>
        <authorList>
            <person name="Sekiguchi Y."/>
            <person name="Ohashi A."/>
            <person name="Matsuura N."/>
            <person name="Tourlousse M.D."/>
        </authorList>
    </citation>
    <scope>NUCLEOTIDE SEQUENCE [LARGE SCALE GENOMIC DNA]</scope>
    <source>
        <strain evidence="1">KOME-1</strain>
    </source>
</reference>
<evidence type="ECO:0000313" key="1">
    <source>
        <dbReference type="EMBL" id="GAP12537.1"/>
    </source>
</evidence>
<dbReference type="GO" id="GO:0016740">
    <property type="term" value="F:transferase activity"/>
    <property type="evidence" value="ECO:0007669"/>
    <property type="project" value="UniProtKB-KW"/>
</dbReference>
<gene>
    <name evidence="1" type="ORF">LARV_00273</name>
</gene>
<dbReference type="SUPFAM" id="SSF48239">
    <property type="entry name" value="Terpenoid cyclases/Protein prenyltransferases"/>
    <property type="match status" value="2"/>
</dbReference>
<name>A0A0S7BBQ2_9CHLR</name>